<name>A0A6M2BM10_9GAMM</name>
<dbReference type="EMBL" id="JAAMOW010000001">
    <property type="protein sequence ID" value="NGY03167.1"/>
    <property type="molecule type" value="Genomic_DNA"/>
</dbReference>
<gene>
    <name evidence="2" type="ORF">G7Y85_00165</name>
</gene>
<evidence type="ECO:0000256" key="1">
    <source>
        <dbReference type="SAM" id="MobiDB-lite"/>
    </source>
</evidence>
<dbReference type="Proteomes" id="UP000472676">
    <property type="component" value="Unassembled WGS sequence"/>
</dbReference>
<proteinExistence type="predicted"/>
<comment type="caution">
    <text evidence="2">The sequence shown here is derived from an EMBL/GenBank/DDBJ whole genome shotgun (WGS) entry which is preliminary data.</text>
</comment>
<keyword evidence="3" id="KW-1185">Reference proteome</keyword>
<feature type="region of interest" description="Disordered" evidence="1">
    <location>
        <begin position="326"/>
        <end position="352"/>
    </location>
</feature>
<evidence type="ECO:0000313" key="3">
    <source>
        <dbReference type="Proteomes" id="UP000472676"/>
    </source>
</evidence>
<organism evidence="2 3">
    <name type="scientific">Solimonas terrae</name>
    <dbReference type="NCBI Taxonomy" id="1396819"/>
    <lineage>
        <taxon>Bacteria</taxon>
        <taxon>Pseudomonadati</taxon>
        <taxon>Pseudomonadota</taxon>
        <taxon>Gammaproteobacteria</taxon>
        <taxon>Nevskiales</taxon>
        <taxon>Nevskiaceae</taxon>
        <taxon>Solimonas</taxon>
    </lineage>
</organism>
<sequence length="352" mass="35893">MNFGICVSQGDRSTLSLAASETSCPATRSRLAICCWLAMPSLVLLPALLAGCDSENGAAADGRFHINSDLMVVPVVGTTASTETVTYVPDAADAESAALSISGLPSGVHATFAPASVDASSPSSTLHLGADAGVADGAYPVVIVATSRTQNASVPVTVWVVRNPGMTLGFGAELQTPTAGSYLAPFYVGVVDGAGNPPPAGTSVTLAVRPQAYQKGRMTFNGSQWAPTYAISSSDADFDSFGCMNEDTNSNGNLDPGEDYNNNMQLDPVSSVSLPTSTVIADTSGYAESGMTYSRQEARWLSASLTATLSGTTLSLVETLVLPALGDDETGSDPPPDAISPFGTASNCGTPN</sequence>
<dbReference type="AlphaFoldDB" id="A0A6M2BM10"/>
<evidence type="ECO:0000313" key="2">
    <source>
        <dbReference type="EMBL" id="NGY03167.1"/>
    </source>
</evidence>
<feature type="compositionally biased region" description="Polar residues" evidence="1">
    <location>
        <begin position="343"/>
        <end position="352"/>
    </location>
</feature>
<reference evidence="2 3" key="1">
    <citation type="journal article" date="2014" name="Int. J. Syst. Evol. Microbiol.">
        <title>Solimonas terrae sp. nov., isolated from soil.</title>
        <authorList>
            <person name="Kim S.J."/>
            <person name="Moon J.Y."/>
            <person name="Weon H.Y."/>
            <person name="Ahn J.H."/>
            <person name="Chen W.M."/>
            <person name="Kwon S.W."/>
        </authorList>
    </citation>
    <scope>NUCLEOTIDE SEQUENCE [LARGE SCALE GENOMIC DNA]</scope>
    <source>
        <strain evidence="2 3">KIS83-12</strain>
    </source>
</reference>
<accession>A0A6M2BM10</accession>
<protein>
    <submittedName>
        <fullName evidence="2">Uncharacterized protein</fullName>
    </submittedName>
</protein>
<dbReference type="RefSeq" id="WP_166250596.1">
    <property type="nucleotide sequence ID" value="NZ_JAAMOW010000001.1"/>
</dbReference>